<name>A0A328Q0Z6_9EURY</name>
<feature type="binding site" evidence="8">
    <location>
        <position position="7"/>
    </location>
    <ligand>
        <name>Zn(2+)</name>
        <dbReference type="ChEBI" id="CHEBI:29105"/>
    </ligand>
</feature>
<keyword evidence="4 8" id="KW-0548">Nucleotidyltransferase</keyword>
<dbReference type="GO" id="GO:0000428">
    <property type="term" value="C:DNA-directed RNA polymerase complex"/>
    <property type="evidence" value="ECO:0007669"/>
    <property type="project" value="UniProtKB-KW"/>
</dbReference>
<evidence type="ECO:0000256" key="8">
    <source>
        <dbReference type="HAMAP-Rule" id="MF_00615"/>
    </source>
</evidence>
<protein>
    <recommendedName>
        <fullName evidence="8">DNA-directed RNA polymerase subunit Rpo12</fullName>
        <ecNumber evidence="8">2.7.7.6</ecNumber>
    </recommendedName>
    <alternativeName>
        <fullName evidence="8">DNA-directed RNA polymerase subunit P</fullName>
    </alternativeName>
</protein>
<sequence>MYKCIHCGKEVDIKTYAESKCPYCRYRILFKEVPVVKRTVKAR</sequence>
<reference evidence="9 10" key="1">
    <citation type="submission" date="2017-05" db="EMBL/GenBank/DDBJ databases">
        <title>Host range expansion of the Methanosphaera genus to humans and monogastric animals involves recent and extensive reduction in genome content.</title>
        <authorList>
            <person name="Hoedt E.C."/>
            <person name="Volmer J.G."/>
            <person name="Parks D.H."/>
            <person name="Rosewarne C.P."/>
            <person name="Denman S.E."/>
            <person name="Mcsweeney C.S."/>
            <person name="O Cuiv P."/>
            <person name="Hugenholtz P."/>
            <person name="Tyson G.W."/>
            <person name="Morrison M."/>
        </authorList>
    </citation>
    <scope>NUCLEOTIDE SEQUENCE [LARGE SCALE GENOMIC DNA]</scope>
    <source>
        <strain evidence="9 10">PA5</strain>
    </source>
</reference>
<proteinExistence type="inferred from homology"/>
<comment type="catalytic activity">
    <reaction evidence="8">
        <text>RNA(n) + a ribonucleoside 5'-triphosphate = RNA(n+1) + diphosphate</text>
        <dbReference type="Rhea" id="RHEA:21248"/>
        <dbReference type="Rhea" id="RHEA-COMP:14527"/>
        <dbReference type="Rhea" id="RHEA-COMP:17342"/>
        <dbReference type="ChEBI" id="CHEBI:33019"/>
        <dbReference type="ChEBI" id="CHEBI:61557"/>
        <dbReference type="ChEBI" id="CHEBI:140395"/>
        <dbReference type="EC" id="2.7.7.6"/>
    </reaction>
</comment>
<dbReference type="InterPro" id="IPR023464">
    <property type="entry name" value="Rpo12"/>
</dbReference>
<evidence type="ECO:0000256" key="5">
    <source>
        <dbReference type="ARBA" id="ARBA00022723"/>
    </source>
</evidence>
<dbReference type="EC" id="2.7.7.6" evidence="8"/>
<evidence type="ECO:0000256" key="2">
    <source>
        <dbReference type="ARBA" id="ARBA00022490"/>
    </source>
</evidence>
<dbReference type="GO" id="GO:0003677">
    <property type="term" value="F:DNA binding"/>
    <property type="evidence" value="ECO:0007669"/>
    <property type="project" value="InterPro"/>
</dbReference>
<dbReference type="AlphaFoldDB" id="A0A328Q0Z6"/>
<gene>
    <name evidence="8" type="primary">rpo12</name>
    <name evidence="8" type="synonym">rpoP</name>
    <name evidence="9" type="ORF">CA615_06235</name>
</gene>
<comment type="cofactor">
    <cofactor evidence="8">
        <name>Zn(2+)</name>
        <dbReference type="ChEBI" id="CHEBI:29105"/>
    </cofactor>
    <text evidence="8">Binds 1 zinc ion.</text>
</comment>
<feature type="binding site" evidence="8">
    <location>
        <position position="21"/>
    </location>
    <ligand>
        <name>Zn(2+)</name>
        <dbReference type="ChEBI" id="CHEBI:29105"/>
    </ligand>
</feature>
<accession>A0A328Q0Z6</accession>
<keyword evidence="2 8" id="KW-0963">Cytoplasm</keyword>
<evidence type="ECO:0000256" key="3">
    <source>
        <dbReference type="ARBA" id="ARBA00022679"/>
    </source>
</evidence>
<dbReference type="EMBL" id="NGJK01000079">
    <property type="protein sequence ID" value="RAP02674.1"/>
    <property type="molecule type" value="Genomic_DNA"/>
</dbReference>
<dbReference type="RefSeq" id="WP_011405870.1">
    <property type="nucleotide sequence ID" value="NZ_CATZNA010000024.1"/>
</dbReference>
<comment type="subcellular location">
    <subcellularLocation>
        <location evidence="8">Cytoplasm</location>
    </subcellularLocation>
</comment>
<dbReference type="HAMAP" id="MF_00615">
    <property type="entry name" value="RNApol_arch_Rpo12"/>
    <property type="match status" value="1"/>
</dbReference>
<keyword evidence="5 8" id="KW-0479">Metal-binding</keyword>
<comment type="subunit">
    <text evidence="8">Part of the RNA polymerase complex.</text>
</comment>
<dbReference type="GeneID" id="9284567"/>
<dbReference type="GO" id="GO:0003899">
    <property type="term" value="F:DNA-directed RNA polymerase activity"/>
    <property type="evidence" value="ECO:0007669"/>
    <property type="project" value="UniProtKB-UniRule"/>
</dbReference>
<keyword evidence="7 8" id="KW-0804">Transcription</keyword>
<keyword evidence="1 8" id="KW-0240">DNA-directed RNA polymerase</keyword>
<evidence type="ECO:0000256" key="7">
    <source>
        <dbReference type="ARBA" id="ARBA00023163"/>
    </source>
</evidence>
<comment type="caution">
    <text evidence="9">The sequence shown here is derived from an EMBL/GenBank/DDBJ whole genome shotgun (WGS) entry which is preliminary data.</text>
</comment>
<feature type="binding site" evidence="8">
    <location>
        <position position="24"/>
    </location>
    <ligand>
        <name>Zn(2+)</name>
        <dbReference type="ChEBI" id="CHEBI:29105"/>
    </ligand>
</feature>
<dbReference type="GO" id="GO:0008270">
    <property type="term" value="F:zinc ion binding"/>
    <property type="evidence" value="ECO:0007669"/>
    <property type="project" value="UniProtKB-UniRule"/>
</dbReference>
<evidence type="ECO:0000313" key="10">
    <source>
        <dbReference type="Proteomes" id="UP000248557"/>
    </source>
</evidence>
<dbReference type="GO" id="GO:0006351">
    <property type="term" value="P:DNA-templated transcription"/>
    <property type="evidence" value="ECO:0007669"/>
    <property type="project" value="UniProtKB-UniRule"/>
</dbReference>
<evidence type="ECO:0000256" key="1">
    <source>
        <dbReference type="ARBA" id="ARBA00022478"/>
    </source>
</evidence>
<dbReference type="InterPro" id="IPR006591">
    <property type="entry name" value="RNAP_P/RPABC4"/>
</dbReference>
<comment type="function">
    <text evidence="8">DNA-dependent RNA polymerase (RNAP) catalyzes the transcription of DNA into RNA using the four ribonucleoside triphosphates as substrates.</text>
</comment>
<evidence type="ECO:0000256" key="4">
    <source>
        <dbReference type="ARBA" id="ARBA00022695"/>
    </source>
</evidence>
<evidence type="ECO:0000313" key="9">
    <source>
        <dbReference type="EMBL" id="RAP02674.1"/>
    </source>
</evidence>
<organism evidence="9 10">
    <name type="scientific">Methanosphaera stadtmanae</name>
    <dbReference type="NCBI Taxonomy" id="2317"/>
    <lineage>
        <taxon>Archaea</taxon>
        <taxon>Methanobacteriati</taxon>
        <taxon>Methanobacteriota</taxon>
        <taxon>Methanomada group</taxon>
        <taxon>Methanobacteria</taxon>
        <taxon>Methanobacteriales</taxon>
        <taxon>Methanobacteriaceae</taxon>
        <taxon>Methanosphaera</taxon>
    </lineage>
</organism>
<dbReference type="Gene3D" id="2.20.28.30">
    <property type="entry name" value="RNA polymerase ii, chain L"/>
    <property type="match status" value="1"/>
</dbReference>
<dbReference type="SMART" id="SM00659">
    <property type="entry name" value="RPOLCX"/>
    <property type="match status" value="1"/>
</dbReference>
<dbReference type="NCBIfam" id="NF001605">
    <property type="entry name" value="PRK00398.1-2"/>
    <property type="match status" value="1"/>
</dbReference>
<evidence type="ECO:0000256" key="6">
    <source>
        <dbReference type="ARBA" id="ARBA00022833"/>
    </source>
</evidence>
<dbReference type="Proteomes" id="UP000248557">
    <property type="component" value="Unassembled WGS sequence"/>
</dbReference>
<keyword evidence="3 8" id="KW-0808">Transferase</keyword>
<dbReference type="GO" id="GO:0005737">
    <property type="term" value="C:cytoplasm"/>
    <property type="evidence" value="ECO:0007669"/>
    <property type="project" value="UniProtKB-SubCell"/>
</dbReference>
<dbReference type="SUPFAM" id="SSF63393">
    <property type="entry name" value="RNA polymerase subunits"/>
    <property type="match status" value="1"/>
</dbReference>
<keyword evidence="6 8" id="KW-0862">Zinc</keyword>
<comment type="similarity">
    <text evidence="8">Belongs to the archaeal Rpo12/eukaryotic RPC10 RNA polymerase subunit family.</text>
</comment>
<dbReference type="InterPro" id="IPR029040">
    <property type="entry name" value="RPABC4/Spt4"/>
</dbReference>